<gene>
    <name evidence="2" type="ORF">CVT26_010509</name>
</gene>
<name>A0A409Y0C8_9AGAR</name>
<dbReference type="AlphaFoldDB" id="A0A409Y0C8"/>
<evidence type="ECO:0000313" key="2">
    <source>
        <dbReference type="EMBL" id="PPQ96470.1"/>
    </source>
</evidence>
<feature type="region of interest" description="Disordered" evidence="1">
    <location>
        <begin position="26"/>
        <end position="77"/>
    </location>
</feature>
<feature type="compositionally biased region" description="Basic residues" evidence="1">
    <location>
        <begin position="62"/>
        <end position="77"/>
    </location>
</feature>
<proteinExistence type="predicted"/>
<keyword evidence="3" id="KW-1185">Reference proteome</keyword>
<comment type="caution">
    <text evidence="2">The sequence shown here is derived from an EMBL/GenBank/DDBJ whole genome shotgun (WGS) entry which is preliminary data.</text>
</comment>
<feature type="region of interest" description="Disordered" evidence="1">
    <location>
        <begin position="95"/>
        <end position="124"/>
    </location>
</feature>
<feature type="compositionally biased region" description="Pro residues" evidence="1">
    <location>
        <begin position="36"/>
        <end position="50"/>
    </location>
</feature>
<evidence type="ECO:0000256" key="1">
    <source>
        <dbReference type="SAM" id="MobiDB-lite"/>
    </source>
</evidence>
<reference evidence="2 3" key="1">
    <citation type="journal article" date="2018" name="Evol. Lett.">
        <title>Horizontal gene cluster transfer increased hallucinogenic mushroom diversity.</title>
        <authorList>
            <person name="Reynolds H.T."/>
            <person name="Vijayakumar V."/>
            <person name="Gluck-Thaler E."/>
            <person name="Korotkin H.B."/>
            <person name="Matheny P.B."/>
            <person name="Slot J.C."/>
        </authorList>
    </citation>
    <scope>NUCLEOTIDE SEQUENCE [LARGE SCALE GENOMIC DNA]</scope>
    <source>
        <strain evidence="2 3">SRW20</strain>
    </source>
</reference>
<protein>
    <submittedName>
        <fullName evidence="2">Uncharacterized protein</fullName>
    </submittedName>
</protein>
<sequence length="124" mass="14224">MSSRKHNITQRAVSPDLLPYKWIADDNNAASNGIGPFPPPHAQQQPPPPRPLDRRLLPPTPKHIHGLRHRHRPRHRRESIEQVLIEQGRWQRAERACGAHRRPGGPARRVGGEPRREQQVIGYV</sequence>
<organism evidence="2 3">
    <name type="scientific">Gymnopilus dilepis</name>
    <dbReference type="NCBI Taxonomy" id="231916"/>
    <lineage>
        <taxon>Eukaryota</taxon>
        <taxon>Fungi</taxon>
        <taxon>Dikarya</taxon>
        <taxon>Basidiomycota</taxon>
        <taxon>Agaricomycotina</taxon>
        <taxon>Agaricomycetes</taxon>
        <taxon>Agaricomycetidae</taxon>
        <taxon>Agaricales</taxon>
        <taxon>Agaricineae</taxon>
        <taxon>Hymenogastraceae</taxon>
        <taxon>Gymnopilus</taxon>
    </lineage>
</organism>
<dbReference type="EMBL" id="NHYE01001368">
    <property type="protein sequence ID" value="PPQ96470.1"/>
    <property type="molecule type" value="Genomic_DNA"/>
</dbReference>
<accession>A0A409Y0C8</accession>
<dbReference type="Proteomes" id="UP000284706">
    <property type="component" value="Unassembled WGS sequence"/>
</dbReference>
<dbReference type="InParanoid" id="A0A409Y0C8"/>
<evidence type="ECO:0000313" key="3">
    <source>
        <dbReference type="Proteomes" id="UP000284706"/>
    </source>
</evidence>